<sequence>MSGCSSLFSHKNEAISLLRLGSSILGCFSRVGFSSGVVKQSKRDDYASHEPFGVTGFDMEKSIYNILTIDRWESLNHMDYRQARLRPVHGKLALKFLKWVVKQPGLEPDHLLQLFCITTHILVRARMYDPARHILKELSWMGDKPSFVFTALMTTYRLCNSNPAVFDILIRVYMREGRIQDSLEIFRLMGLYGFNPSVYTCNAMLGSIVKSDGDLSVWPFLKEMLKRKICPDVATFNILINALCAEANFKKSRYLMEKMEKSGYPPTIVTYNTVLHWYCKKGRFKAAIELIDHMKSKGVDADVCTYNMIINDLCRNSRSAKGYFEVTYNTLINGFSNEGKVLIARQLLDEMLAFGLSPNHVTFNALTDGYISEGNFKEALKMFYMMEAQGLIPTEVSYGVLLDGLCKHAEFDLARGFYMRMKRKGISVGRITYTGMIDGLCKNGLLDEAVKMLNEMSRDGVDPDIVTYSALINGFCKVGRFRTVKEIVCRVYRAGLSPNGIIYSTLIYNYCMMGCLKEALRIYEAMILEGDTPDHFTFNVLVSSLCKAGKVGEAEEFMRCMTSGGILPNAVSFDCLINGYGSSGEALKAFSIFDEMTKVGHHPTFFTYGGLLKGLCKGGHLKEAEKFLRSLHDVPAAVDTVMYNTLLTAMCKSGNLDKAVSLFGEMVQRSVLPDSYTYTSLISGLCKKGKTVIATLFAKEAEARGNLLPNEVMYTCFVDGMFKAGQWEAAFHFREQMEKLGLAPDAVTTNVMIDGYSRMGKIEKTNDLLSEIGPNLITYNILLHGYSKRKDIATTFKLYTSMILDGVLPDKLTCHSLILGISFICRGSEVDRRTFNMLISKCCANGEISKAFDLVNVMNLLGISLDKTTYDAVVSVLNRNHRFQESRMVLHAMSKQGLSPDCTKYIGLLNGLCRVGDIKTAFMLKDEMIAHKTCPANVAESAMVRALAKCARRKKLPCFFFHYSNAHVLQERGRYRGFGIESCCENCGLKLDLVSYNVLISGLCAKGDMVAAFKLYEEMKQDGFLANATTYKALVSGILSLGTAFSGIDIIIEDLLARGFITSLSSSQDSNTTLTMVMEKLKALQSHKKG</sequence>
<feature type="repeat" description="PPR" evidence="3">
    <location>
        <begin position="324"/>
        <end position="358"/>
    </location>
</feature>
<feature type="repeat" description="PPR" evidence="3">
    <location>
        <begin position="267"/>
        <end position="301"/>
    </location>
</feature>
<feature type="repeat" description="PPR" evidence="3">
    <location>
        <begin position="394"/>
        <end position="428"/>
    </location>
</feature>
<feature type="repeat" description="PPR" evidence="3">
    <location>
        <begin position="901"/>
        <end position="935"/>
    </location>
</feature>
<evidence type="ECO:0000313" key="4">
    <source>
        <dbReference type="EMBL" id="KAG2275111.1"/>
    </source>
</evidence>
<dbReference type="PROSITE" id="PS51375">
    <property type="entry name" value="PPR"/>
    <property type="match status" value="19"/>
</dbReference>
<dbReference type="InterPro" id="IPR051222">
    <property type="entry name" value="PPR/CCM1_RNA-binding"/>
</dbReference>
<dbReference type="NCBIfam" id="TIGR00756">
    <property type="entry name" value="PPR"/>
    <property type="match status" value="18"/>
</dbReference>
<dbReference type="Proteomes" id="UP000886595">
    <property type="component" value="Unassembled WGS sequence"/>
</dbReference>
<feature type="repeat" description="PPR" evidence="3">
    <location>
        <begin position="992"/>
        <end position="1026"/>
    </location>
</feature>
<feature type="repeat" description="PPR" evidence="3">
    <location>
        <begin position="831"/>
        <end position="865"/>
    </location>
</feature>
<dbReference type="EMBL" id="JAAMPC010000012">
    <property type="protein sequence ID" value="KAG2275111.1"/>
    <property type="molecule type" value="Genomic_DNA"/>
</dbReference>
<dbReference type="Pfam" id="PF13041">
    <property type="entry name" value="PPR_2"/>
    <property type="match status" value="9"/>
</dbReference>
<comment type="similarity">
    <text evidence="1">Belongs to the PPR family. P subfamily.</text>
</comment>
<evidence type="ECO:0008006" key="6">
    <source>
        <dbReference type="Google" id="ProtNLM"/>
    </source>
</evidence>
<dbReference type="Pfam" id="PF12854">
    <property type="entry name" value="PPR_1"/>
    <property type="match status" value="4"/>
</dbReference>
<evidence type="ECO:0000256" key="2">
    <source>
        <dbReference type="ARBA" id="ARBA00022737"/>
    </source>
</evidence>
<dbReference type="PANTHER" id="PTHR47942">
    <property type="entry name" value="TETRATRICOPEPTIDE REPEAT (TPR)-LIKE SUPERFAMILY PROTEIN-RELATED"/>
    <property type="match status" value="1"/>
</dbReference>
<comment type="caution">
    <text evidence="4">The sequence shown here is derived from an EMBL/GenBank/DDBJ whole genome shotgun (WGS) entry which is preliminary data.</text>
</comment>
<feature type="repeat" description="PPR" evidence="3">
    <location>
        <begin position="710"/>
        <end position="744"/>
    </location>
</feature>
<dbReference type="InterPro" id="IPR011990">
    <property type="entry name" value="TPR-like_helical_dom_sf"/>
</dbReference>
<organism evidence="4 5">
    <name type="scientific">Brassica carinata</name>
    <name type="common">Ethiopian mustard</name>
    <name type="synonym">Abyssinian cabbage</name>
    <dbReference type="NCBI Taxonomy" id="52824"/>
    <lineage>
        <taxon>Eukaryota</taxon>
        <taxon>Viridiplantae</taxon>
        <taxon>Streptophyta</taxon>
        <taxon>Embryophyta</taxon>
        <taxon>Tracheophyta</taxon>
        <taxon>Spermatophyta</taxon>
        <taxon>Magnoliopsida</taxon>
        <taxon>eudicotyledons</taxon>
        <taxon>Gunneridae</taxon>
        <taxon>Pentapetalae</taxon>
        <taxon>rosids</taxon>
        <taxon>malvids</taxon>
        <taxon>Brassicales</taxon>
        <taxon>Brassicaceae</taxon>
        <taxon>Brassiceae</taxon>
        <taxon>Brassica</taxon>
    </lineage>
</organism>
<accession>A0A8X7QS00</accession>
<feature type="repeat" description="PPR" evidence="3">
    <location>
        <begin position="232"/>
        <end position="266"/>
    </location>
</feature>
<keyword evidence="2" id="KW-0677">Repeat</keyword>
<feature type="repeat" description="PPR" evidence="3">
    <location>
        <begin position="775"/>
        <end position="809"/>
    </location>
</feature>
<feature type="repeat" description="PPR" evidence="3">
    <location>
        <begin position="534"/>
        <end position="568"/>
    </location>
</feature>
<feature type="repeat" description="PPR" evidence="3">
    <location>
        <begin position="162"/>
        <end position="196"/>
    </location>
</feature>
<evidence type="ECO:0000313" key="5">
    <source>
        <dbReference type="Proteomes" id="UP000886595"/>
    </source>
</evidence>
<feature type="repeat" description="PPR" evidence="3">
    <location>
        <begin position="429"/>
        <end position="463"/>
    </location>
</feature>
<feature type="repeat" description="PPR" evidence="3">
    <location>
        <begin position="866"/>
        <end position="900"/>
    </location>
</feature>
<evidence type="ECO:0000256" key="1">
    <source>
        <dbReference type="ARBA" id="ARBA00007626"/>
    </source>
</evidence>
<feature type="repeat" description="PPR" evidence="3">
    <location>
        <begin position="359"/>
        <end position="393"/>
    </location>
</feature>
<name>A0A8X7QS00_BRACI</name>
<dbReference type="AlphaFoldDB" id="A0A8X7QS00"/>
<feature type="repeat" description="PPR" evidence="3">
    <location>
        <begin position="569"/>
        <end position="603"/>
    </location>
</feature>
<reference evidence="4 5" key="1">
    <citation type="submission" date="2020-02" db="EMBL/GenBank/DDBJ databases">
        <authorList>
            <person name="Ma Q."/>
            <person name="Huang Y."/>
            <person name="Song X."/>
            <person name="Pei D."/>
        </authorList>
    </citation>
    <scope>NUCLEOTIDE SEQUENCE [LARGE SCALE GENOMIC DNA]</scope>
    <source>
        <strain evidence="4">Sxm20200214</strain>
        <tissue evidence="4">Leaf</tissue>
    </source>
</reference>
<dbReference type="InterPro" id="IPR002885">
    <property type="entry name" value="PPR_rpt"/>
</dbReference>
<dbReference type="SUPFAM" id="SSF81901">
    <property type="entry name" value="HCP-like"/>
    <property type="match status" value="1"/>
</dbReference>
<protein>
    <recommendedName>
        <fullName evidence="6">Pentatricopeptide repeat-containing protein</fullName>
    </recommendedName>
</protein>
<feature type="repeat" description="PPR" evidence="3">
    <location>
        <begin position="639"/>
        <end position="673"/>
    </location>
</feature>
<dbReference type="OrthoDB" id="185373at2759"/>
<dbReference type="Gene3D" id="1.25.40.10">
    <property type="entry name" value="Tetratricopeptide repeat domain"/>
    <property type="match status" value="10"/>
</dbReference>
<feature type="repeat" description="PPR" evidence="3">
    <location>
        <begin position="674"/>
        <end position="708"/>
    </location>
</feature>
<keyword evidence="5" id="KW-1185">Reference proteome</keyword>
<dbReference type="Pfam" id="PF01535">
    <property type="entry name" value="PPR"/>
    <property type="match status" value="2"/>
</dbReference>
<feature type="repeat" description="PPR" evidence="3">
    <location>
        <begin position="499"/>
        <end position="533"/>
    </location>
</feature>
<evidence type="ECO:0000256" key="3">
    <source>
        <dbReference type="PROSITE-ProRule" id="PRU00708"/>
    </source>
</evidence>
<gene>
    <name evidence="4" type="ORF">Bca52824_057666</name>
</gene>
<dbReference type="PANTHER" id="PTHR47942:SF16">
    <property type="entry name" value="PENTATRICOPEPTIDE REPEAT DOMAIN CONTAINING PROTEIN-RELATED"/>
    <property type="match status" value="1"/>
</dbReference>
<feature type="repeat" description="PPR" evidence="3">
    <location>
        <begin position="464"/>
        <end position="498"/>
    </location>
</feature>
<proteinExistence type="inferred from homology"/>